<dbReference type="FunFam" id="2.40.50.140:FF:000165">
    <property type="entry name" value="Chaperone CsaA"/>
    <property type="match status" value="1"/>
</dbReference>
<proteinExistence type="predicted"/>
<dbReference type="InterPro" id="IPR008231">
    <property type="entry name" value="CsaA"/>
</dbReference>
<reference evidence="5 6" key="1">
    <citation type="submission" date="2016-08" db="EMBL/GenBank/DDBJ databases">
        <title>Analysis of Carbohydrate Active Enzymes in Thermogemmatispora T81 Reveals Carbohydrate Degradation Ability.</title>
        <authorList>
            <person name="Tomazini A."/>
            <person name="Lal S."/>
            <person name="Stott M."/>
            <person name="Henrissat B."/>
            <person name="Polikarpov I."/>
            <person name="Sparling R."/>
            <person name="Levin D.B."/>
        </authorList>
    </citation>
    <scope>NUCLEOTIDE SEQUENCE [LARGE SCALE GENOMIC DNA]</scope>
    <source>
        <strain evidence="5 6">T81</strain>
    </source>
</reference>
<evidence type="ECO:0000256" key="1">
    <source>
        <dbReference type="ARBA" id="ARBA00022555"/>
    </source>
</evidence>
<dbReference type="SUPFAM" id="SSF50249">
    <property type="entry name" value="Nucleic acid-binding proteins"/>
    <property type="match status" value="1"/>
</dbReference>
<dbReference type="NCBIfam" id="NF007495">
    <property type="entry name" value="PRK10089.1-4"/>
    <property type="match status" value="1"/>
</dbReference>
<keyword evidence="2 3" id="KW-0694">RNA-binding</keyword>
<evidence type="ECO:0000259" key="4">
    <source>
        <dbReference type="PROSITE" id="PS50886"/>
    </source>
</evidence>
<dbReference type="EMBL" id="MCIF01000002">
    <property type="protein sequence ID" value="RAQ95977.1"/>
    <property type="molecule type" value="Genomic_DNA"/>
</dbReference>
<keyword evidence="1 3" id="KW-0820">tRNA-binding</keyword>
<evidence type="ECO:0000313" key="5">
    <source>
        <dbReference type="EMBL" id="RAQ95977.1"/>
    </source>
</evidence>
<dbReference type="Gene3D" id="2.40.50.140">
    <property type="entry name" value="Nucleic acid-binding proteins"/>
    <property type="match status" value="1"/>
</dbReference>
<dbReference type="PANTHER" id="PTHR11586">
    <property type="entry name" value="TRNA-AMINOACYLATION COFACTOR ARC1 FAMILY MEMBER"/>
    <property type="match status" value="1"/>
</dbReference>
<protein>
    <submittedName>
        <fullName evidence="5">tRNA-binding protein</fullName>
    </submittedName>
</protein>
<dbReference type="RefSeq" id="WP_112429172.1">
    <property type="nucleotide sequence ID" value="NZ_MCIF01000002.1"/>
</dbReference>
<evidence type="ECO:0000256" key="3">
    <source>
        <dbReference type="PROSITE-ProRule" id="PRU00209"/>
    </source>
</evidence>
<comment type="caution">
    <text evidence="5">The sequence shown here is derived from an EMBL/GenBank/DDBJ whole genome shotgun (WGS) entry which is preliminary data.</text>
</comment>
<dbReference type="PROSITE" id="PS50886">
    <property type="entry name" value="TRBD"/>
    <property type="match status" value="1"/>
</dbReference>
<name>A0A328VEL8_9CHLR</name>
<dbReference type="GO" id="GO:0000049">
    <property type="term" value="F:tRNA binding"/>
    <property type="evidence" value="ECO:0007669"/>
    <property type="project" value="UniProtKB-UniRule"/>
</dbReference>
<dbReference type="InterPro" id="IPR012340">
    <property type="entry name" value="NA-bd_OB-fold"/>
</dbReference>
<dbReference type="NCBIfam" id="NF007494">
    <property type="entry name" value="PRK10089.1-3"/>
    <property type="match status" value="1"/>
</dbReference>
<dbReference type="Proteomes" id="UP000248706">
    <property type="component" value="Unassembled WGS sequence"/>
</dbReference>
<evidence type="ECO:0000313" key="6">
    <source>
        <dbReference type="Proteomes" id="UP000248706"/>
    </source>
</evidence>
<gene>
    <name evidence="5" type="ORF">A4R35_10565</name>
</gene>
<sequence length="111" mass="12275">MAIISYEDFEKVDIRVGKIVAVEDFPQARKPAYRLTIDFGPEIGLKRSSAQITNYAKEELLGMQVVAVVNFPPKQIGPFRSEVLTLGVPDADGKVILLTPTREVPLGGRMF</sequence>
<dbReference type="CDD" id="cd02798">
    <property type="entry name" value="tRNA_bind_CsaA"/>
    <property type="match status" value="1"/>
</dbReference>
<evidence type="ECO:0000256" key="2">
    <source>
        <dbReference type="ARBA" id="ARBA00022884"/>
    </source>
</evidence>
<accession>A0A328VEL8</accession>
<keyword evidence="6" id="KW-1185">Reference proteome</keyword>
<dbReference type="PANTHER" id="PTHR11586:SF37">
    <property type="entry name" value="TRNA-BINDING DOMAIN-CONTAINING PROTEIN"/>
    <property type="match status" value="1"/>
</dbReference>
<dbReference type="InterPro" id="IPR002547">
    <property type="entry name" value="tRNA-bd_dom"/>
</dbReference>
<organism evidence="5 6">
    <name type="scientific">Thermogemmatispora tikiterensis</name>
    <dbReference type="NCBI Taxonomy" id="1825093"/>
    <lineage>
        <taxon>Bacteria</taxon>
        <taxon>Bacillati</taxon>
        <taxon>Chloroflexota</taxon>
        <taxon>Ktedonobacteria</taxon>
        <taxon>Thermogemmatisporales</taxon>
        <taxon>Thermogemmatisporaceae</taxon>
        <taxon>Thermogemmatispora</taxon>
    </lineage>
</organism>
<dbReference type="AlphaFoldDB" id="A0A328VEL8"/>
<dbReference type="NCBIfam" id="TIGR02222">
    <property type="entry name" value="chap_CsaA"/>
    <property type="match status" value="1"/>
</dbReference>
<dbReference type="Pfam" id="PF01588">
    <property type="entry name" value="tRNA_bind"/>
    <property type="match status" value="1"/>
</dbReference>
<dbReference type="InterPro" id="IPR051270">
    <property type="entry name" value="Tyrosine-tRNA_ligase_regulator"/>
</dbReference>
<dbReference type="OrthoDB" id="9794564at2"/>
<feature type="domain" description="TRNA-binding" evidence="4">
    <location>
        <begin position="8"/>
        <end position="111"/>
    </location>
</feature>